<dbReference type="EMBL" id="JAWRCP010000001">
    <property type="protein sequence ID" value="MDW6093930.1"/>
    <property type="molecule type" value="Genomic_DNA"/>
</dbReference>
<proteinExistence type="predicted"/>
<dbReference type="Gene3D" id="3.30.750.24">
    <property type="entry name" value="STAS domain"/>
    <property type="match status" value="1"/>
</dbReference>
<comment type="caution">
    <text evidence="2">The sequence shown here is derived from an EMBL/GenBank/DDBJ whole genome shotgun (WGS) entry which is preliminary data.</text>
</comment>
<dbReference type="InterPro" id="IPR036513">
    <property type="entry name" value="STAS_dom_sf"/>
</dbReference>
<sequence>MMRESIAISQLKHALVASIQTDLSADLLTDFCNELLSQIAENYIRGVLIDMSDVKTLDRQDIEALIQIALNVQVMGRQCIFVGFRPGIVMGLMSLGVDTSALYCAADLDQGLKLLREQRERGNG</sequence>
<dbReference type="RefSeq" id="WP_318585282.1">
    <property type="nucleotide sequence ID" value="NZ_JAWRCP010000001.1"/>
</dbReference>
<accession>A0ABU4IWZ4</accession>
<dbReference type="SUPFAM" id="SSF52091">
    <property type="entry name" value="SpoIIaa-like"/>
    <property type="match status" value="1"/>
</dbReference>
<protein>
    <submittedName>
        <fullName evidence="2">STAS domain-containing protein</fullName>
    </submittedName>
</protein>
<dbReference type="InterPro" id="IPR051932">
    <property type="entry name" value="Bact_StressResp_Reg"/>
</dbReference>
<organism evidence="2 3">
    <name type="scientific">Vibrio rhizosphaerae</name>
    <dbReference type="NCBI Taxonomy" id="398736"/>
    <lineage>
        <taxon>Bacteria</taxon>
        <taxon>Pseudomonadati</taxon>
        <taxon>Pseudomonadota</taxon>
        <taxon>Gammaproteobacteria</taxon>
        <taxon>Vibrionales</taxon>
        <taxon>Vibrionaceae</taxon>
        <taxon>Vibrio</taxon>
    </lineage>
</organism>
<dbReference type="Pfam" id="PF01740">
    <property type="entry name" value="STAS"/>
    <property type="match status" value="1"/>
</dbReference>
<keyword evidence="3" id="KW-1185">Reference proteome</keyword>
<name>A0ABU4IWZ4_9VIBR</name>
<dbReference type="Proteomes" id="UP001279860">
    <property type="component" value="Unassembled WGS sequence"/>
</dbReference>
<dbReference type="CDD" id="cd07041">
    <property type="entry name" value="STAS_RsbR_RsbS_like"/>
    <property type="match status" value="1"/>
</dbReference>
<dbReference type="PROSITE" id="PS50801">
    <property type="entry name" value="STAS"/>
    <property type="match status" value="1"/>
</dbReference>
<evidence type="ECO:0000313" key="2">
    <source>
        <dbReference type="EMBL" id="MDW6093930.1"/>
    </source>
</evidence>
<feature type="domain" description="STAS" evidence="1">
    <location>
        <begin position="4"/>
        <end position="115"/>
    </location>
</feature>
<evidence type="ECO:0000259" key="1">
    <source>
        <dbReference type="PROSITE" id="PS50801"/>
    </source>
</evidence>
<reference evidence="2 3" key="1">
    <citation type="submission" date="2023-11" db="EMBL/GenBank/DDBJ databases">
        <title>Plant-associative lifestyle of Vibrio porteresiae and its evolutionary dynamics.</title>
        <authorList>
            <person name="Rameshkumar N."/>
            <person name="Kirti K."/>
        </authorList>
    </citation>
    <scope>NUCLEOTIDE SEQUENCE [LARGE SCALE GENOMIC DNA]</scope>
    <source>
        <strain evidence="2 3">MSSRF7</strain>
    </source>
</reference>
<dbReference type="InterPro" id="IPR002645">
    <property type="entry name" value="STAS_dom"/>
</dbReference>
<evidence type="ECO:0000313" key="3">
    <source>
        <dbReference type="Proteomes" id="UP001279860"/>
    </source>
</evidence>
<dbReference type="PANTHER" id="PTHR33745">
    <property type="entry name" value="RSBT ANTAGONIST PROTEIN RSBS-RELATED"/>
    <property type="match status" value="1"/>
</dbReference>
<gene>
    <name evidence="2" type="ORF">SBX64_15430</name>
</gene>
<dbReference type="PANTHER" id="PTHR33745:SF1">
    <property type="entry name" value="RSBT ANTAGONIST PROTEIN RSBS"/>
    <property type="match status" value="1"/>
</dbReference>